<evidence type="ECO:0000313" key="8">
    <source>
        <dbReference type="Proteomes" id="UP000064893"/>
    </source>
</evidence>
<dbReference type="Proteomes" id="UP000064893">
    <property type="component" value="Chromosome"/>
</dbReference>
<evidence type="ECO:0000256" key="3">
    <source>
        <dbReference type="ARBA" id="ARBA00022679"/>
    </source>
</evidence>
<protein>
    <submittedName>
        <fullName evidence="7">Acetyltransferase (GNAT) family protein</fullName>
    </submittedName>
</protein>
<dbReference type="Pfam" id="PF13673">
    <property type="entry name" value="Acetyltransf_10"/>
    <property type="match status" value="1"/>
</dbReference>
<sequence length="167" mass="18876">MTYVIIPLDSKRDRKDFECGKGLLDNYFHKQVSQDVKRKLSVCFTIIDEDSDSIAGYYTLSSNSISNSVIPESYRKKLPNSYSSIPTMLIGRLGIDKNFQRKGIGKLLLIDALKRCFDTSDTIGAFAVIVDPLDTEAENFYGKYGFIKLPDSGKMFLPMKTIKSLFE</sequence>
<keyword evidence="8" id="KW-1185">Reference proteome</keyword>
<dbReference type="OrthoDB" id="9799147at2"/>
<dbReference type="PATRIC" id="fig|1307839.3.peg.3363"/>
<keyword evidence="2" id="KW-1277">Toxin-antitoxin system</keyword>
<dbReference type="RefSeq" id="WP_057954162.1">
    <property type="nucleotide sequence ID" value="NZ_CP013118.1"/>
</dbReference>
<dbReference type="AlphaFoldDB" id="A0A0S2I3S6"/>
<evidence type="ECO:0000259" key="6">
    <source>
        <dbReference type="PROSITE" id="PS51186"/>
    </source>
</evidence>
<comment type="catalytic activity">
    <reaction evidence="5">
        <text>glycyl-tRNA(Gly) + acetyl-CoA = N-acetylglycyl-tRNA(Gly) + CoA + H(+)</text>
        <dbReference type="Rhea" id="RHEA:81867"/>
        <dbReference type="Rhea" id="RHEA-COMP:9683"/>
        <dbReference type="Rhea" id="RHEA-COMP:19766"/>
        <dbReference type="ChEBI" id="CHEBI:15378"/>
        <dbReference type="ChEBI" id="CHEBI:57287"/>
        <dbReference type="ChEBI" id="CHEBI:57288"/>
        <dbReference type="ChEBI" id="CHEBI:78522"/>
        <dbReference type="ChEBI" id="CHEBI:232036"/>
    </reaction>
</comment>
<evidence type="ECO:0000256" key="2">
    <source>
        <dbReference type="ARBA" id="ARBA00022649"/>
    </source>
</evidence>
<keyword evidence="4" id="KW-0012">Acyltransferase</keyword>
<dbReference type="PANTHER" id="PTHR36449">
    <property type="entry name" value="ACETYLTRANSFERASE-RELATED"/>
    <property type="match status" value="1"/>
</dbReference>
<dbReference type="PROSITE" id="PS51186">
    <property type="entry name" value="GNAT"/>
    <property type="match status" value="1"/>
</dbReference>
<keyword evidence="3 7" id="KW-0808">Transferase</keyword>
<dbReference type="GO" id="GO:0016747">
    <property type="term" value="F:acyltransferase activity, transferring groups other than amino-acyl groups"/>
    <property type="evidence" value="ECO:0007669"/>
    <property type="project" value="InterPro"/>
</dbReference>
<dbReference type="InterPro" id="IPR000182">
    <property type="entry name" value="GNAT_dom"/>
</dbReference>
<evidence type="ECO:0000313" key="7">
    <source>
        <dbReference type="EMBL" id="ALO16813.1"/>
    </source>
</evidence>
<evidence type="ECO:0000256" key="1">
    <source>
        <dbReference type="ARBA" id="ARBA00022491"/>
    </source>
</evidence>
<accession>A0A0S2I3S6</accession>
<dbReference type="PANTHER" id="PTHR36449:SF1">
    <property type="entry name" value="ACETYLTRANSFERASE"/>
    <property type="match status" value="1"/>
</dbReference>
<dbReference type="EMBL" id="CP013118">
    <property type="protein sequence ID" value="ALO16813.1"/>
    <property type="molecule type" value="Genomic_DNA"/>
</dbReference>
<reference evidence="7 8" key="1">
    <citation type="submission" date="2015-11" db="EMBL/GenBank/DDBJ databases">
        <title>Description and complete genome sequence of a novel strain predominating in hypersaline microbial mats and representing a new family of the Bacteriodetes phylum.</title>
        <authorList>
            <person name="Spring S."/>
            <person name="Bunk B."/>
            <person name="Sproer C."/>
            <person name="Klenk H.-P."/>
        </authorList>
    </citation>
    <scope>NUCLEOTIDE SEQUENCE [LARGE SCALE GENOMIC DNA]</scope>
    <source>
        <strain evidence="7 8">L21-Spi-D4</strain>
    </source>
</reference>
<dbReference type="KEGG" id="blq:L21SP5_03198"/>
<feature type="domain" description="N-acetyltransferase" evidence="6">
    <location>
        <begin position="3"/>
        <end position="160"/>
    </location>
</feature>
<name>A0A0S2I3S6_9BACT</name>
<gene>
    <name evidence="7" type="ORF">L21SP5_03198</name>
</gene>
<proteinExistence type="predicted"/>
<dbReference type="Gene3D" id="3.40.630.30">
    <property type="match status" value="1"/>
</dbReference>
<dbReference type="InterPro" id="IPR016181">
    <property type="entry name" value="Acyl_CoA_acyltransferase"/>
</dbReference>
<organism evidence="7 8">
    <name type="scientific">Salinivirga cyanobacteriivorans</name>
    <dbReference type="NCBI Taxonomy" id="1307839"/>
    <lineage>
        <taxon>Bacteria</taxon>
        <taxon>Pseudomonadati</taxon>
        <taxon>Bacteroidota</taxon>
        <taxon>Bacteroidia</taxon>
        <taxon>Bacteroidales</taxon>
        <taxon>Salinivirgaceae</taxon>
        <taxon>Salinivirga</taxon>
    </lineage>
</organism>
<keyword evidence="1" id="KW-0678">Repressor</keyword>
<evidence type="ECO:0000256" key="4">
    <source>
        <dbReference type="ARBA" id="ARBA00023315"/>
    </source>
</evidence>
<evidence type="ECO:0000256" key="5">
    <source>
        <dbReference type="ARBA" id="ARBA00049880"/>
    </source>
</evidence>
<dbReference type="SUPFAM" id="SSF55729">
    <property type="entry name" value="Acyl-CoA N-acyltransferases (Nat)"/>
    <property type="match status" value="1"/>
</dbReference>
<dbReference type="CDD" id="cd04301">
    <property type="entry name" value="NAT_SF"/>
    <property type="match status" value="1"/>
</dbReference>